<evidence type="ECO:0000313" key="1">
    <source>
        <dbReference type="Proteomes" id="UP000887565"/>
    </source>
</evidence>
<sequence length="63" mass="7624">MYKYMLTEHLLNTYKSINENHKKQQQKESYNYNIWCSVHLTDKFNYFSSPLDAPHTVIEDPIL</sequence>
<dbReference type="WBParaSite" id="nRc.2.0.1.t07717-RA">
    <property type="protein sequence ID" value="nRc.2.0.1.t07717-RA"/>
    <property type="gene ID" value="nRc.2.0.1.g07717"/>
</dbReference>
<evidence type="ECO:0000313" key="2">
    <source>
        <dbReference type="WBParaSite" id="nRc.2.0.1.t07717-RA"/>
    </source>
</evidence>
<organism evidence="1 2">
    <name type="scientific">Romanomermis culicivorax</name>
    <name type="common">Nematode worm</name>
    <dbReference type="NCBI Taxonomy" id="13658"/>
    <lineage>
        <taxon>Eukaryota</taxon>
        <taxon>Metazoa</taxon>
        <taxon>Ecdysozoa</taxon>
        <taxon>Nematoda</taxon>
        <taxon>Enoplea</taxon>
        <taxon>Dorylaimia</taxon>
        <taxon>Mermithida</taxon>
        <taxon>Mermithoidea</taxon>
        <taxon>Mermithidae</taxon>
        <taxon>Romanomermis</taxon>
    </lineage>
</organism>
<reference evidence="2" key="1">
    <citation type="submission" date="2022-11" db="UniProtKB">
        <authorList>
            <consortium name="WormBaseParasite"/>
        </authorList>
    </citation>
    <scope>IDENTIFICATION</scope>
</reference>
<dbReference type="AlphaFoldDB" id="A0A915I0Q9"/>
<keyword evidence="1" id="KW-1185">Reference proteome</keyword>
<protein>
    <submittedName>
        <fullName evidence="2">Uncharacterized protein</fullName>
    </submittedName>
</protein>
<accession>A0A915I0Q9</accession>
<proteinExistence type="predicted"/>
<dbReference type="Proteomes" id="UP000887565">
    <property type="component" value="Unplaced"/>
</dbReference>
<name>A0A915I0Q9_ROMCU</name>